<gene>
    <name evidence="2" type="ORF">DB32_002116</name>
</gene>
<evidence type="ECO:0000313" key="2">
    <source>
        <dbReference type="EMBL" id="AKF04967.1"/>
    </source>
</evidence>
<reference evidence="2 3" key="1">
    <citation type="submission" date="2015-03" db="EMBL/GenBank/DDBJ databases">
        <title>Genome assembly of Sandaracinus amylolyticus DSM 53668.</title>
        <authorList>
            <person name="Sharma G."/>
            <person name="Subramanian S."/>
        </authorList>
    </citation>
    <scope>NUCLEOTIDE SEQUENCE [LARGE SCALE GENOMIC DNA]</scope>
    <source>
        <strain evidence="2 3">DSM 53668</strain>
    </source>
</reference>
<dbReference type="RefSeq" id="WP_053232254.1">
    <property type="nucleotide sequence ID" value="NZ_CP011125.1"/>
</dbReference>
<accession>A0A0F6W1E5</accession>
<evidence type="ECO:0000256" key="1">
    <source>
        <dbReference type="SAM" id="SignalP"/>
    </source>
</evidence>
<name>A0A0F6W1E5_9BACT</name>
<sequence>MRLALVVIAASLFAAAPARADDDVCAIEGTVPGIEVAVRGERGLRRVRVPAGTRVQITPLRRGIAQVRTLGGETIEGTTRAALRFVLARAIGLREHALELPEGLPLARVEPALRGPWADVDASLGDGLMLRRAPLPCDALRVVSEDVPIVARDAFEAFGPRWRARTERLWVFAQPDGTDALRIDVVPDAIARFAELSRRGAWVRLALRTTLGARVHAWARDTDLVR</sequence>
<dbReference type="AlphaFoldDB" id="A0A0F6W1E5"/>
<organism evidence="2 3">
    <name type="scientific">Sandaracinus amylolyticus</name>
    <dbReference type="NCBI Taxonomy" id="927083"/>
    <lineage>
        <taxon>Bacteria</taxon>
        <taxon>Pseudomonadati</taxon>
        <taxon>Myxococcota</taxon>
        <taxon>Polyangia</taxon>
        <taxon>Polyangiales</taxon>
        <taxon>Sandaracinaceae</taxon>
        <taxon>Sandaracinus</taxon>
    </lineage>
</organism>
<dbReference type="Proteomes" id="UP000034883">
    <property type="component" value="Chromosome"/>
</dbReference>
<feature type="chain" id="PRO_5002511103" description="Secreted protein" evidence="1">
    <location>
        <begin position="21"/>
        <end position="226"/>
    </location>
</feature>
<dbReference type="STRING" id="927083.DB32_002116"/>
<proteinExistence type="predicted"/>
<feature type="signal peptide" evidence="1">
    <location>
        <begin position="1"/>
        <end position="20"/>
    </location>
</feature>
<protein>
    <recommendedName>
        <fullName evidence="4">Secreted protein</fullName>
    </recommendedName>
</protein>
<dbReference type="KEGG" id="samy:DB32_002116"/>
<keyword evidence="1" id="KW-0732">Signal</keyword>
<keyword evidence="3" id="KW-1185">Reference proteome</keyword>
<dbReference type="EMBL" id="CP011125">
    <property type="protein sequence ID" value="AKF04967.1"/>
    <property type="molecule type" value="Genomic_DNA"/>
</dbReference>
<evidence type="ECO:0008006" key="4">
    <source>
        <dbReference type="Google" id="ProtNLM"/>
    </source>
</evidence>
<evidence type="ECO:0000313" key="3">
    <source>
        <dbReference type="Proteomes" id="UP000034883"/>
    </source>
</evidence>